<feature type="signal peptide" evidence="2">
    <location>
        <begin position="1"/>
        <end position="20"/>
    </location>
</feature>
<dbReference type="InterPro" id="IPR013783">
    <property type="entry name" value="Ig-like_fold"/>
</dbReference>
<evidence type="ECO:0000259" key="3">
    <source>
        <dbReference type="PROSITE" id="PS50853"/>
    </source>
</evidence>
<dbReference type="Gene3D" id="2.60.40.10">
    <property type="entry name" value="Immunoglobulins"/>
    <property type="match status" value="1"/>
</dbReference>
<dbReference type="InterPro" id="IPR036116">
    <property type="entry name" value="FN3_sf"/>
</dbReference>
<organism evidence="4 5">
    <name type="scientific">Methylocystis bryophila</name>
    <dbReference type="NCBI Taxonomy" id="655015"/>
    <lineage>
        <taxon>Bacteria</taxon>
        <taxon>Pseudomonadati</taxon>
        <taxon>Pseudomonadota</taxon>
        <taxon>Alphaproteobacteria</taxon>
        <taxon>Hyphomicrobiales</taxon>
        <taxon>Methylocystaceae</taxon>
        <taxon>Methylocystis</taxon>
    </lineage>
</organism>
<dbReference type="InterPro" id="IPR029058">
    <property type="entry name" value="AB_hydrolase_fold"/>
</dbReference>
<dbReference type="Proteomes" id="UP000193978">
    <property type="component" value="Chromosome"/>
</dbReference>
<dbReference type="KEGG" id="mbry:B1812_12225"/>
<dbReference type="AlphaFoldDB" id="A0A1W6MVT4"/>
<dbReference type="CDD" id="cd00063">
    <property type="entry name" value="FN3"/>
    <property type="match status" value="1"/>
</dbReference>
<dbReference type="EMBL" id="CP019948">
    <property type="protein sequence ID" value="ARN81713.1"/>
    <property type="molecule type" value="Genomic_DNA"/>
</dbReference>
<feature type="domain" description="Fibronectin type-III" evidence="3">
    <location>
        <begin position="404"/>
        <end position="492"/>
    </location>
</feature>
<dbReference type="SUPFAM" id="SSF49265">
    <property type="entry name" value="Fibronectin type III"/>
    <property type="match status" value="1"/>
</dbReference>
<evidence type="ECO:0000256" key="2">
    <source>
        <dbReference type="SAM" id="SignalP"/>
    </source>
</evidence>
<dbReference type="RefSeq" id="WP_085771830.1">
    <property type="nucleotide sequence ID" value="NZ_AP027149.1"/>
</dbReference>
<gene>
    <name evidence="4" type="ORF">B1812_12225</name>
</gene>
<dbReference type="Gene3D" id="3.40.50.1820">
    <property type="entry name" value="alpha/beta hydrolase"/>
    <property type="match status" value="2"/>
</dbReference>
<dbReference type="PROSITE" id="PS50853">
    <property type="entry name" value="FN3"/>
    <property type="match status" value="1"/>
</dbReference>
<dbReference type="PANTHER" id="PTHR42972">
    <property type="entry name" value="TOL-PAL SYSTEM PROTEIN TOLB"/>
    <property type="match status" value="1"/>
</dbReference>
<protein>
    <recommendedName>
        <fullName evidence="3">Fibronectin type-III domain-containing protein</fullName>
    </recommendedName>
</protein>
<feature type="chain" id="PRO_5013117305" description="Fibronectin type-III domain-containing protein" evidence="2">
    <location>
        <begin position="21"/>
        <end position="504"/>
    </location>
</feature>
<dbReference type="SUPFAM" id="SSF53474">
    <property type="entry name" value="alpha/beta-Hydrolases"/>
    <property type="match status" value="1"/>
</dbReference>
<name>A0A1W6MVT4_9HYPH</name>
<evidence type="ECO:0000313" key="4">
    <source>
        <dbReference type="EMBL" id="ARN81713.1"/>
    </source>
</evidence>
<sequence>MNKFQLRRLAAFLVFSAAFAAPPLAAEPSALKAYNADIKESSISGISSGAFMAVQFATAWSSTIKGVGVVAGGPYWCAQADAGDLVDAYVLPAWTATHACMKGPPPDLGVFFSKADAKAALGEIDPLQNIGRQKVYLFHGYNDKVVARSVSDAVADFYRHYLGDANRGNLYYQTALGAGHSLVVAEGANVTGLNACSANESPYIDQCGYDQAGVILQHTYGALNAPNRGQLSGAVKSFDQSLYTTPDIPDALSMGSVGYAYVPKDCENGEACRVHIALHGCKQDVDDIGRRYVNDTGYNSWADTNHIIVLYPQTKSSLVLPQNPEACWDWWSYVNHKDNYVTRAGAQIRTIKAMLDALTAGAKPAIAAAANVGPVANALTVMDGPAASGNMALAPAKEATTVAAPGALAVIDTSDSSADLVWAALKGATAYKVSRAGVDGPFVVVGEVAGPSFGDTGLAPKSTYRWRVSAIVGGVEGPASSEISAATRSMPAPCDDPGACPIER</sequence>
<evidence type="ECO:0000256" key="1">
    <source>
        <dbReference type="SAM" id="MobiDB-lite"/>
    </source>
</evidence>
<accession>A0A1W6MVT4</accession>
<dbReference type="InterPro" id="IPR003961">
    <property type="entry name" value="FN3_dom"/>
</dbReference>
<dbReference type="OrthoDB" id="505233at2"/>
<evidence type="ECO:0000313" key="5">
    <source>
        <dbReference type="Proteomes" id="UP000193978"/>
    </source>
</evidence>
<keyword evidence="2" id="KW-0732">Signal</keyword>
<feature type="region of interest" description="Disordered" evidence="1">
    <location>
        <begin position="482"/>
        <end position="504"/>
    </location>
</feature>
<keyword evidence="5" id="KW-1185">Reference proteome</keyword>
<proteinExistence type="predicted"/>
<dbReference type="PANTHER" id="PTHR42972:SF8">
    <property type="entry name" value="POLYHYDROXYBUTYRATE DEPOLYMERASE"/>
    <property type="match status" value="1"/>
</dbReference>
<reference evidence="4 5" key="1">
    <citation type="submission" date="2017-02" db="EMBL/GenBank/DDBJ databases">
        <authorList>
            <person name="Peterson S.W."/>
        </authorList>
    </citation>
    <scope>NUCLEOTIDE SEQUENCE [LARGE SCALE GENOMIC DNA]</scope>
    <source>
        <strain evidence="4 5">S285</strain>
    </source>
</reference>